<dbReference type="Proteomes" id="UP000332933">
    <property type="component" value="Unassembled WGS sequence"/>
</dbReference>
<dbReference type="OrthoDB" id="78698at2759"/>
<organism evidence="2 3">
    <name type="scientific">Aphanomyces stellatus</name>
    <dbReference type="NCBI Taxonomy" id="120398"/>
    <lineage>
        <taxon>Eukaryota</taxon>
        <taxon>Sar</taxon>
        <taxon>Stramenopiles</taxon>
        <taxon>Oomycota</taxon>
        <taxon>Saprolegniomycetes</taxon>
        <taxon>Saprolegniales</taxon>
        <taxon>Verrucalvaceae</taxon>
        <taxon>Aphanomyces</taxon>
    </lineage>
</organism>
<accession>A0A485LM63</accession>
<protein>
    <submittedName>
        <fullName evidence="2">Aste57867_23219 protein</fullName>
    </submittedName>
</protein>
<evidence type="ECO:0000313" key="3">
    <source>
        <dbReference type="Proteomes" id="UP000332933"/>
    </source>
</evidence>
<dbReference type="AlphaFoldDB" id="A0A485LM63"/>
<reference evidence="1" key="2">
    <citation type="submission" date="2019-06" db="EMBL/GenBank/DDBJ databases">
        <title>Genomics analysis of Aphanomyces spp. identifies a new class of oomycete effector associated with host adaptation.</title>
        <authorList>
            <person name="Gaulin E."/>
        </authorList>
    </citation>
    <scope>NUCLEOTIDE SEQUENCE</scope>
    <source>
        <strain evidence="1">CBS 578.67</strain>
    </source>
</reference>
<proteinExistence type="predicted"/>
<gene>
    <name evidence="2" type="primary">Aste57867_23219</name>
    <name evidence="1" type="ORF">As57867_023148</name>
    <name evidence="2" type="ORF">ASTE57867_23219</name>
</gene>
<keyword evidence="3" id="KW-1185">Reference proteome</keyword>
<reference evidence="2 3" key="1">
    <citation type="submission" date="2019-03" db="EMBL/GenBank/DDBJ databases">
        <authorList>
            <person name="Gaulin E."/>
            <person name="Dumas B."/>
        </authorList>
    </citation>
    <scope>NUCLEOTIDE SEQUENCE [LARGE SCALE GENOMIC DNA]</scope>
    <source>
        <strain evidence="2">CBS 568.67</strain>
    </source>
</reference>
<dbReference type="EMBL" id="VJMH01007233">
    <property type="protein sequence ID" value="KAF0684831.1"/>
    <property type="molecule type" value="Genomic_DNA"/>
</dbReference>
<sequence>MAWCRWGDAKTCCEYLVTRTLSNAIDPRLLLEKRSMAPNGVYGGLTSGQLTADNIAAAVVKCLRVDPVVPPQVVTSGTKKQKTMQDFAVPKNIPTARSGKEAWEQWFTVDPKHGVYCALKDYSKDMVKSARRKYSERQTLAIAFNKDQSFAQFEKEYAGHVDSYWGLLQEVRKRKRENRL</sequence>
<evidence type="ECO:0000313" key="1">
    <source>
        <dbReference type="EMBL" id="KAF0684831.1"/>
    </source>
</evidence>
<evidence type="ECO:0000313" key="2">
    <source>
        <dbReference type="EMBL" id="VFT99865.1"/>
    </source>
</evidence>
<name>A0A485LM63_9STRA</name>
<dbReference type="EMBL" id="CAADRA010007259">
    <property type="protein sequence ID" value="VFT99865.1"/>
    <property type="molecule type" value="Genomic_DNA"/>
</dbReference>